<feature type="transmembrane region" description="Helical" evidence="6">
    <location>
        <begin position="353"/>
        <end position="370"/>
    </location>
</feature>
<feature type="transmembrane region" description="Helical" evidence="6">
    <location>
        <begin position="315"/>
        <end position="332"/>
    </location>
</feature>
<feature type="transmembrane region" description="Helical" evidence="6">
    <location>
        <begin position="45"/>
        <end position="64"/>
    </location>
</feature>
<dbReference type="InterPro" id="IPR002797">
    <property type="entry name" value="Polysacc_synth"/>
</dbReference>
<dbReference type="Pfam" id="PF01943">
    <property type="entry name" value="Polysacc_synt"/>
    <property type="match status" value="1"/>
</dbReference>
<sequence>MIKIFKNLLYMFISNVAVRGLTAVATIMLARYLGARGYGILSVALAYYSIAGFFADLGLTHTFIREAAKPEANTSLLLGTAIKLRLSFALLTGVLVFSSVYFVYPDAYVRRIVLLVTIPTILGASIQGVGMAFFQGLQEMKFTALISIASGLVTAVTILLGIKLQWGLNSLALVYGLSSAGGALASMLLLKSYSIQLKGWHKGLLSGLGAFTFSGIFGLALPQLGPLILEKVTNLSQVGFFSAAYRIPALLYQLPGTVAVAFYPALFSIAAVNLAEHKGLCVNELKIMSCLGFALAFPFALYPSELMEVLFGREWAQEAATILRVLAWLVALQSVNYSLGDALTTRNLQSRRTYGYGIALLLGMSCYWILGANYGALGAAYAALLVETLLMILFTTFNPVGPALLVKGILKNLIALSIVLAIGTLIQIGNPLLGSILLEGLFLIIVLGLDREIRLTIKSLITNRLKMGFESGAK</sequence>
<dbReference type="PANTHER" id="PTHR30250:SF11">
    <property type="entry name" value="O-ANTIGEN TRANSPORTER-RELATED"/>
    <property type="match status" value="1"/>
</dbReference>
<keyword evidence="3 6" id="KW-0812">Transmembrane</keyword>
<evidence type="ECO:0000256" key="1">
    <source>
        <dbReference type="ARBA" id="ARBA00004651"/>
    </source>
</evidence>
<proteinExistence type="predicted"/>
<feature type="transmembrane region" description="Helical" evidence="6">
    <location>
        <begin position="172"/>
        <end position="191"/>
    </location>
</feature>
<keyword evidence="2" id="KW-1003">Cell membrane</keyword>
<feature type="transmembrane region" description="Helical" evidence="6">
    <location>
        <begin position="145"/>
        <end position="166"/>
    </location>
</feature>
<dbReference type="GO" id="GO:0005886">
    <property type="term" value="C:plasma membrane"/>
    <property type="evidence" value="ECO:0007669"/>
    <property type="project" value="UniProtKB-SubCell"/>
</dbReference>
<feature type="transmembrane region" description="Helical" evidence="6">
    <location>
        <begin position="12"/>
        <end position="33"/>
    </location>
</feature>
<evidence type="ECO:0000256" key="3">
    <source>
        <dbReference type="ARBA" id="ARBA00022692"/>
    </source>
</evidence>
<evidence type="ECO:0000256" key="5">
    <source>
        <dbReference type="ARBA" id="ARBA00023136"/>
    </source>
</evidence>
<feature type="transmembrane region" description="Helical" evidence="6">
    <location>
        <begin position="432"/>
        <end position="449"/>
    </location>
</feature>
<keyword evidence="4 6" id="KW-1133">Transmembrane helix</keyword>
<dbReference type="AlphaFoldDB" id="A0A1G8H188"/>
<dbReference type="InterPro" id="IPR050833">
    <property type="entry name" value="Poly_Biosynth_Transport"/>
</dbReference>
<feature type="transmembrane region" description="Helical" evidence="6">
    <location>
        <begin position="110"/>
        <end position="133"/>
    </location>
</feature>
<evidence type="ECO:0000313" key="7">
    <source>
        <dbReference type="EMBL" id="SDI00415.1"/>
    </source>
</evidence>
<keyword evidence="5 6" id="KW-0472">Membrane</keyword>
<dbReference type="EMBL" id="FNCP01000024">
    <property type="protein sequence ID" value="SDI00415.1"/>
    <property type="molecule type" value="Genomic_DNA"/>
</dbReference>
<name>A0A1G8H188_9FIRM</name>
<accession>A0A1G8H188</accession>
<feature type="transmembrane region" description="Helical" evidence="6">
    <location>
        <begin position="203"/>
        <end position="229"/>
    </location>
</feature>
<feature type="transmembrane region" description="Helical" evidence="6">
    <location>
        <begin position="249"/>
        <end position="275"/>
    </location>
</feature>
<evidence type="ECO:0000256" key="4">
    <source>
        <dbReference type="ARBA" id="ARBA00022989"/>
    </source>
</evidence>
<evidence type="ECO:0000256" key="6">
    <source>
        <dbReference type="SAM" id="Phobius"/>
    </source>
</evidence>
<reference evidence="8" key="1">
    <citation type="submission" date="2016-10" db="EMBL/GenBank/DDBJ databases">
        <authorList>
            <person name="Varghese N."/>
            <person name="Submissions S."/>
        </authorList>
    </citation>
    <scope>NUCLEOTIDE SEQUENCE [LARGE SCALE GENOMIC DNA]</scope>
    <source>
        <strain evidence="8">DSM 8344</strain>
    </source>
</reference>
<feature type="transmembrane region" description="Helical" evidence="6">
    <location>
        <begin position="376"/>
        <end position="397"/>
    </location>
</feature>
<feature type="transmembrane region" description="Helical" evidence="6">
    <location>
        <begin position="84"/>
        <end position="104"/>
    </location>
</feature>
<gene>
    <name evidence="7" type="ORF">SAMN05443529_12417</name>
</gene>
<dbReference type="OrthoDB" id="9815702at2"/>
<dbReference type="STRING" id="1121419.SAMN05443529_12417"/>
<protein>
    <submittedName>
        <fullName evidence="7">Membrane protein involved in the export of O-antigen and teichoic acid</fullName>
    </submittedName>
</protein>
<evidence type="ECO:0000256" key="2">
    <source>
        <dbReference type="ARBA" id="ARBA00022475"/>
    </source>
</evidence>
<dbReference type="Proteomes" id="UP000198656">
    <property type="component" value="Unassembled WGS sequence"/>
</dbReference>
<evidence type="ECO:0000313" key="8">
    <source>
        <dbReference type="Proteomes" id="UP000198656"/>
    </source>
</evidence>
<feature type="transmembrane region" description="Helical" evidence="6">
    <location>
        <begin position="409"/>
        <end position="426"/>
    </location>
</feature>
<organism evidence="7 8">
    <name type="scientific">Desulfosporosinus hippei DSM 8344</name>
    <dbReference type="NCBI Taxonomy" id="1121419"/>
    <lineage>
        <taxon>Bacteria</taxon>
        <taxon>Bacillati</taxon>
        <taxon>Bacillota</taxon>
        <taxon>Clostridia</taxon>
        <taxon>Eubacteriales</taxon>
        <taxon>Desulfitobacteriaceae</taxon>
        <taxon>Desulfosporosinus</taxon>
    </lineage>
</organism>
<keyword evidence="8" id="KW-1185">Reference proteome</keyword>
<feature type="transmembrane region" description="Helical" evidence="6">
    <location>
        <begin position="287"/>
        <end position="303"/>
    </location>
</feature>
<dbReference type="PANTHER" id="PTHR30250">
    <property type="entry name" value="PST FAMILY PREDICTED COLANIC ACID TRANSPORTER"/>
    <property type="match status" value="1"/>
</dbReference>
<comment type="subcellular location">
    <subcellularLocation>
        <location evidence="1">Cell membrane</location>
        <topology evidence="1">Multi-pass membrane protein</topology>
    </subcellularLocation>
</comment>